<proteinExistence type="predicted"/>
<keyword evidence="2" id="KW-1185">Reference proteome</keyword>
<dbReference type="EMBL" id="JACYNR010000004">
    <property type="protein sequence ID" value="MBD8126068.1"/>
    <property type="molecule type" value="Genomic_DNA"/>
</dbReference>
<gene>
    <name evidence="1" type="ORF">IFT41_08075</name>
</gene>
<dbReference type="Proteomes" id="UP000610459">
    <property type="component" value="Unassembled WGS sequence"/>
</dbReference>
<reference evidence="1 2" key="1">
    <citation type="journal article" date="2020" name="FEMS Microbiol. Ecol.">
        <title>Temporal dynamics of bacterial communities during seed development and maturation.</title>
        <authorList>
            <person name="Chesneau G."/>
            <person name="Torres-Cortes G."/>
            <person name="Briand M."/>
            <person name="Darrasse A."/>
            <person name="Preveaux A."/>
            <person name="Marais C."/>
            <person name="Jacques M.A."/>
            <person name="Shade A."/>
            <person name="Barret M."/>
        </authorList>
    </citation>
    <scope>NUCLEOTIDE SEQUENCE [LARGE SCALE GENOMIC DNA]</scope>
    <source>
        <strain evidence="1 2">CFBP13709</strain>
    </source>
</reference>
<protein>
    <submittedName>
        <fullName evidence="1">Uncharacterized protein</fullName>
    </submittedName>
</protein>
<evidence type="ECO:0000313" key="1">
    <source>
        <dbReference type="EMBL" id="MBD8126068.1"/>
    </source>
</evidence>
<name>A0ACC5PM23_ENTAG</name>
<comment type="caution">
    <text evidence="1">The sequence shown here is derived from an EMBL/GenBank/DDBJ whole genome shotgun (WGS) entry which is preliminary data.</text>
</comment>
<organism evidence="1 2">
    <name type="scientific">Enterobacter agglomerans</name>
    <name type="common">Erwinia herbicola</name>
    <name type="synonym">Pantoea agglomerans</name>
    <dbReference type="NCBI Taxonomy" id="549"/>
    <lineage>
        <taxon>Bacteria</taxon>
        <taxon>Pseudomonadati</taxon>
        <taxon>Pseudomonadota</taxon>
        <taxon>Gammaproteobacteria</taxon>
        <taxon>Enterobacterales</taxon>
        <taxon>Erwiniaceae</taxon>
        <taxon>Pantoea</taxon>
        <taxon>Pantoea agglomerans group</taxon>
    </lineage>
</organism>
<accession>A0ACC5PM23</accession>
<evidence type="ECO:0000313" key="2">
    <source>
        <dbReference type="Proteomes" id="UP000610459"/>
    </source>
</evidence>
<sequence length="64" mass="7910">MRVLNLDPSHRYELLRRESEQRRGRDTDLFHYREFNEQGEEIGIFTVEDSMSIYPPQRRTIRRL</sequence>